<evidence type="ECO:0000313" key="1">
    <source>
        <dbReference type="EMBL" id="TWF80868.1"/>
    </source>
</evidence>
<dbReference type="PANTHER" id="PTHR45985">
    <property type="match status" value="1"/>
</dbReference>
<dbReference type="AlphaFoldDB" id="A0A561T168"/>
<dbReference type="Proteomes" id="UP000321261">
    <property type="component" value="Unassembled WGS sequence"/>
</dbReference>
<accession>A0A561T168</accession>
<comment type="caution">
    <text evidence="1">The sequence shown here is derived from an EMBL/GenBank/DDBJ whole genome shotgun (WGS) entry which is preliminary data.</text>
</comment>
<evidence type="ECO:0000313" key="2">
    <source>
        <dbReference type="Proteomes" id="UP000321261"/>
    </source>
</evidence>
<evidence type="ECO:0008006" key="3">
    <source>
        <dbReference type="Google" id="ProtNLM"/>
    </source>
</evidence>
<gene>
    <name evidence="1" type="ORF">FHX44_116811</name>
</gene>
<dbReference type="InterPro" id="IPR011330">
    <property type="entry name" value="Glyco_hydro/deAcase_b/a-brl"/>
</dbReference>
<dbReference type="InterPro" id="IPR052740">
    <property type="entry name" value="CE4"/>
</dbReference>
<dbReference type="Gene3D" id="3.20.20.370">
    <property type="entry name" value="Glycoside hydrolase/deacetylase"/>
    <property type="match status" value="1"/>
</dbReference>
<name>A0A561T168_9PSEU</name>
<protein>
    <recommendedName>
        <fullName evidence="3">Polysaccharide deacetylase</fullName>
    </recommendedName>
</protein>
<dbReference type="PANTHER" id="PTHR45985:SF3">
    <property type="entry name" value="CHITIN DEACETYLASE-LIKE 4"/>
    <property type="match status" value="1"/>
</dbReference>
<dbReference type="EMBL" id="VIWU01000001">
    <property type="protein sequence ID" value="TWF80868.1"/>
    <property type="molecule type" value="Genomic_DNA"/>
</dbReference>
<organism evidence="1 2">
    <name type="scientific">Pseudonocardia hierapolitana</name>
    <dbReference type="NCBI Taxonomy" id="1128676"/>
    <lineage>
        <taxon>Bacteria</taxon>
        <taxon>Bacillati</taxon>
        <taxon>Actinomycetota</taxon>
        <taxon>Actinomycetes</taxon>
        <taxon>Pseudonocardiales</taxon>
        <taxon>Pseudonocardiaceae</taxon>
        <taxon>Pseudonocardia</taxon>
    </lineage>
</organism>
<dbReference type="GO" id="GO:0005975">
    <property type="term" value="P:carbohydrate metabolic process"/>
    <property type="evidence" value="ECO:0007669"/>
    <property type="project" value="InterPro"/>
</dbReference>
<proteinExistence type="predicted"/>
<keyword evidence="2" id="KW-1185">Reference proteome</keyword>
<reference evidence="1 2" key="1">
    <citation type="submission" date="2019-06" db="EMBL/GenBank/DDBJ databases">
        <title>Sequencing the genomes of 1000 actinobacteria strains.</title>
        <authorList>
            <person name="Klenk H.-P."/>
        </authorList>
    </citation>
    <scope>NUCLEOTIDE SEQUENCE [LARGE SCALE GENOMIC DNA]</scope>
    <source>
        <strain evidence="1 2">DSM 45671</strain>
    </source>
</reference>
<sequence>MLLLAAALGLVLALLAGRDIPESAAEAAATEPVPVQAAGPVDVQVERAAARLAAWMRPLAPGERPPQFVLFSFDGAGSHRHWQRVLALAGASEARITGFLSGVYLVPDGERRRYRPPGRSPGTSAVGFGGSQAEVDTLIGDLMEARRRGHEIGTHYNGHFCEGDEPSVGRWTTAMWDAELDQFFAFVEAARGRGLDLGPGAVKGGRTPCLEGRWSQAYPAMRALGFTYDTSRPTDGIGWPTDENGIREFWMPSVRVPDLGRQVLLMDYNLWMAVNGGRDEPERAAEFSDTVLGAYRAAHAAAASGNRAPLVIGSHFNRWSGGGFFDAVERFMAEVCLRPETVCATHSDVNAWMDLQDPEVLDGWRSMPPAHVSEP</sequence>
<dbReference type="SUPFAM" id="SSF88713">
    <property type="entry name" value="Glycoside hydrolase/deacetylase"/>
    <property type="match status" value="1"/>
</dbReference>